<dbReference type="CDD" id="cd06261">
    <property type="entry name" value="TM_PBP2"/>
    <property type="match status" value="1"/>
</dbReference>
<evidence type="ECO:0000256" key="5">
    <source>
        <dbReference type="ARBA" id="ARBA00022989"/>
    </source>
</evidence>
<dbReference type="PANTHER" id="PTHR43386">
    <property type="entry name" value="OLIGOPEPTIDE TRANSPORT SYSTEM PERMEASE PROTEIN APPC"/>
    <property type="match status" value="1"/>
</dbReference>
<keyword evidence="4 7" id="KW-0812">Transmembrane</keyword>
<dbReference type="SUPFAM" id="SSF161098">
    <property type="entry name" value="MetI-like"/>
    <property type="match status" value="1"/>
</dbReference>
<name>A0ABS2LEF3_9CELL</name>
<keyword evidence="6 7" id="KW-0472">Membrane</keyword>
<evidence type="ECO:0000259" key="9">
    <source>
        <dbReference type="PROSITE" id="PS50928"/>
    </source>
</evidence>
<reference evidence="10 11" key="1">
    <citation type="submission" date="2021-01" db="EMBL/GenBank/DDBJ databases">
        <title>Sequencing the genomes of 1000 actinobacteria strains.</title>
        <authorList>
            <person name="Klenk H.-P."/>
        </authorList>
    </citation>
    <scope>NUCLEOTIDE SEQUENCE [LARGE SCALE GENOMIC DNA]</scope>
    <source>
        <strain evidence="10 11">DSM 46000</strain>
    </source>
</reference>
<dbReference type="InterPro" id="IPR050366">
    <property type="entry name" value="BP-dependent_transpt_permease"/>
</dbReference>
<feature type="transmembrane region" description="Helical" evidence="7">
    <location>
        <begin position="305"/>
        <end position="329"/>
    </location>
</feature>
<evidence type="ECO:0000256" key="1">
    <source>
        <dbReference type="ARBA" id="ARBA00004651"/>
    </source>
</evidence>
<gene>
    <name evidence="10" type="ORF">JOD49_001726</name>
</gene>
<keyword evidence="2 7" id="KW-0813">Transport</keyword>
<dbReference type="EMBL" id="JAFBBO010000001">
    <property type="protein sequence ID" value="MBM7478806.1"/>
    <property type="molecule type" value="Genomic_DNA"/>
</dbReference>
<feature type="compositionally biased region" description="Basic and acidic residues" evidence="8">
    <location>
        <begin position="373"/>
        <end position="382"/>
    </location>
</feature>
<evidence type="ECO:0000313" key="10">
    <source>
        <dbReference type="EMBL" id="MBM7478806.1"/>
    </source>
</evidence>
<dbReference type="PROSITE" id="PS50928">
    <property type="entry name" value="ABC_TM1"/>
    <property type="match status" value="1"/>
</dbReference>
<comment type="similarity">
    <text evidence="7">Belongs to the binding-protein-dependent transport system permease family.</text>
</comment>
<protein>
    <submittedName>
        <fullName evidence="10">Peptide/nickel transport system permease protein</fullName>
    </submittedName>
</protein>
<comment type="caution">
    <text evidence="10">The sequence shown here is derived from an EMBL/GenBank/DDBJ whole genome shotgun (WGS) entry which is preliminary data.</text>
</comment>
<dbReference type="InterPro" id="IPR000515">
    <property type="entry name" value="MetI-like"/>
</dbReference>
<evidence type="ECO:0000256" key="7">
    <source>
        <dbReference type="RuleBase" id="RU363032"/>
    </source>
</evidence>
<dbReference type="Pfam" id="PF00528">
    <property type="entry name" value="BPD_transp_1"/>
    <property type="match status" value="1"/>
</dbReference>
<dbReference type="InterPro" id="IPR035906">
    <property type="entry name" value="MetI-like_sf"/>
</dbReference>
<accession>A0ABS2LEF3</accession>
<feature type="transmembrane region" description="Helical" evidence="7">
    <location>
        <begin position="198"/>
        <end position="217"/>
    </location>
</feature>
<sequence length="382" mass="39863">MPDDDIRDAEIVTPAVDAAPAASVVVDGLPPQQRTPGVVPDVPPTTPDQFVKTSDDGAPPPKRGLRAMLPPFSGKLLIGLILTLGIMAFAIVAPLLSQDPRYLKNPSRLPPSSEHLLGTTASGADIFAQLAHGGMGSLMVGLLAGIIAVVLSLFFGVVSGYSGGWTNDVLSFVTNVMLVIPGLPLIIVISAYLESRSLAVIALVLGLTGWAGGAVVLRSQAKSLRSRDYVSAARVAGEKSGRIILVEILPNLLPLLTAQFLGAVLLAILGEAGLSYLGLGPSGSITWGTMLSEARAQNAFLDGSWWWYVPPGLLIALFGCGLALLNFSIDEIINPRLRSAPAAVKSVRVARKNRREGTTPGSTSSTQAPVDASARDDEKVNA</sequence>
<dbReference type="RefSeq" id="WP_205306823.1">
    <property type="nucleotide sequence ID" value="NZ_BAAAVF010000012.1"/>
</dbReference>
<keyword evidence="3" id="KW-1003">Cell membrane</keyword>
<feature type="region of interest" description="Disordered" evidence="8">
    <location>
        <begin position="349"/>
        <end position="382"/>
    </location>
</feature>
<dbReference type="Gene3D" id="1.10.3720.10">
    <property type="entry name" value="MetI-like"/>
    <property type="match status" value="1"/>
</dbReference>
<keyword evidence="5 7" id="KW-1133">Transmembrane helix</keyword>
<keyword evidence="11" id="KW-1185">Reference proteome</keyword>
<organism evidence="10 11">
    <name type="scientific">Oerskovia jenensis</name>
    <dbReference type="NCBI Taxonomy" id="162169"/>
    <lineage>
        <taxon>Bacteria</taxon>
        <taxon>Bacillati</taxon>
        <taxon>Actinomycetota</taxon>
        <taxon>Actinomycetes</taxon>
        <taxon>Micrococcales</taxon>
        <taxon>Cellulomonadaceae</taxon>
        <taxon>Oerskovia</taxon>
    </lineage>
</organism>
<evidence type="ECO:0000256" key="4">
    <source>
        <dbReference type="ARBA" id="ARBA00022692"/>
    </source>
</evidence>
<feature type="compositionally biased region" description="Polar residues" evidence="8">
    <location>
        <begin position="359"/>
        <end position="368"/>
    </location>
</feature>
<evidence type="ECO:0000256" key="8">
    <source>
        <dbReference type="SAM" id="MobiDB-lite"/>
    </source>
</evidence>
<proteinExistence type="inferred from homology"/>
<evidence type="ECO:0000256" key="3">
    <source>
        <dbReference type="ARBA" id="ARBA00022475"/>
    </source>
</evidence>
<dbReference type="Proteomes" id="UP000698059">
    <property type="component" value="Unassembled WGS sequence"/>
</dbReference>
<feature type="transmembrane region" description="Helical" evidence="7">
    <location>
        <begin position="169"/>
        <end position="192"/>
    </location>
</feature>
<evidence type="ECO:0000256" key="6">
    <source>
        <dbReference type="ARBA" id="ARBA00023136"/>
    </source>
</evidence>
<feature type="domain" description="ABC transmembrane type-1" evidence="9">
    <location>
        <begin position="134"/>
        <end position="326"/>
    </location>
</feature>
<feature type="region of interest" description="Disordered" evidence="8">
    <location>
        <begin position="27"/>
        <end position="60"/>
    </location>
</feature>
<feature type="transmembrane region" description="Helical" evidence="7">
    <location>
        <begin position="248"/>
        <end position="269"/>
    </location>
</feature>
<feature type="transmembrane region" description="Helical" evidence="7">
    <location>
        <begin position="76"/>
        <end position="96"/>
    </location>
</feature>
<evidence type="ECO:0000313" key="11">
    <source>
        <dbReference type="Proteomes" id="UP000698059"/>
    </source>
</evidence>
<feature type="transmembrane region" description="Helical" evidence="7">
    <location>
        <begin position="138"/>
        <end position="157"/>
    </location>
</feature>
<dbReference type="PANTHER" id="PTHR43386:SF1">
    <property type="entry name" value="D,D-DIPEPTIDE TRANSPORT SYSTEM PERMEASE PROTEIN DDPC-RELATED"/>
    <property type="match status" value="1"/>
</dbReference>
<comment type="subcellular location">
    <subcellularLocation>
        <location evidence="1 7">Cell membrane</location>
        <topology evidence="1 7">Multi-pass membrane protein</topology>
    </subcellularLocation>
</comment>
<evidence type="ECO:0000256" key="2">
    <source>
        <dbReference type="ARBA" id="ARBA00022448"/>
    </source>
</evidence>